<dbReference type="Pfam" id="PF09785">
    <property type="entry name" value="Prp31_C"/>
    <property type="match status" value="1"/>
</dbReference>
<keyword evidence="7" id="KW-0539">Nucleus</keyword>
<sequence length="596" mass="64166">MATLEQELLADFADSGSEGEGEGGDLGLDARNDVDQLEKDFGGGSSAGEENEQEDDDEEMADEEAEYAEEQKKQKGPADIRGAASLLNKLQRVLREIEQTKERMEGLMDGESIEEHPEYRLLTQANEFSTQIDGEIAAVHKFIRDHYSIRFPYLEELIKNPVDYAKTVAIIKNGPLDDIKTISQSADNLVGVPLKSILDGPSLMVVTVEATRAIGRDLTTTELDAILEACTLLLKLDQAKRVLTQFVQSRMNVFAPNLTALIGSETAAQFIGFTGGLTGLAKTPACNIPPLGSNKASGLGFSTNVGIRQQGYLYHSPIIRTVRQDLKKQAMRIVAAKVILAARIDMVHQSPDGSMGQQLRAECERRLDKLTEPPKNKGVRALPAPDDKPARKRGGRRARKAKEATAMTELRKAQNRMAFGKEEKEVGYGTGDTTRGLGMIGATDSGRLRSQQIDQRTRAKLSKKNPGWGGDTALGAASSLKGFGTGGTATTLRAQGLRTAGVGGGALGTSSIAFTPVQGLELVDPKVRDEMSRKRKAEEDRWYKGGTFTQIGGAAQQRNGNANGNGSANANAAVKVDSAGFKVPSLPVKKRKVDGE</sequence>
<evidence type="ECO:0000256" key="6">
    <source>
        <dbReference type="ARBA" id="ARBA00023187"/>
    </source>
</evidence>
<evidence type="ECO:0000313" key="12">
    <source>
        <dbReference type="Proteomes" id="UP000800097"/>
    </source>
</evidence>
<accession>A0A6A6JS61</accession>
<dbReference type="SUPFAM" id="SSF89124">
    <property type="entry name" value="Nop domain"/>
    <property type="match status" value="1"/>
</dbReference>
<feature type="compositionally biased region" description="Basic and acidic residues" evidence="9">
    <location>
        <begin position="28"/>
        <end position="41"/>
    </location>
</feature>
<comment type="similarity">
    <text evidence="2">Belongs to the PRP31 family.</text>
</comment>
<dbReference type="GO" id="GO:0046540">
    <property type="term" value="C:U4/U6 x U5 tri-snRNP complex"/>
    <property type="evidence" value="ECO:0007669"/>
    <property type="project" value="InterPro"/>
</dbReference>
<keyword evidence="6" id="KW-0508">mRNA splicing</keyword>
<feature type="compositionally biased region" description="Acidic residues" evidence="9">
    <location>
        <begin position="49"/>
        <end position="68"/>
    </location>
</feature>
<dbReference type="GeneID" id="54550892"/>
<name>A0A6A6JS61_WESOR</name>
<reference evidence="11" key="1">
    <citation type="journal article" date="2020" name="Stud. Mycol.">
        <title>101 Dothideomycetes genomes: a test case for predicting lifestyles and emergence of pathogens.</title>
        <authorList>
            <person name="Haridas S."/>
            <person name="Albert R."/>
            <person name="Binder M."/>
            <person name="Bloem J."/>
            <person name="Labutti K."/>
            <person name="Salamov A."/>
            <person name="Andreopoulos B."/>
            <person name="Baker S."/>
            <person name="Barry K."/>
            <person name="Bills G."/>
            <person name="Bluhm B."/>
            <person name="Cannon C."/>
            <person name="Castanera R."/>
            <person name="Culley D."/>
            <person name="Daum C."/>
            <person name="Ezra D."/>
            <person name="Gonzalez J."/>
            <person name="Henrissat B."/>
            <person name="Kuo A."/>
            <person name="Liang C."/>
            <person name="Lipzen A."/>
            <person name="Lutzoni F."/>
            <person name="Magnuson J."/>
            <person name="Mondo S."/>
            <person name="Nolan M."/>
            <person name="Ohm R."/>
            <person name="Pangilinan J."/>
            <person name="Park H.-J."/>
            <person name="Ramirez L."/>
            <person name="Alfaro M."/>
            <person name="Sun H."/>
            <person name="Tritt A."/>
            <person name="Yoshinaga Y."/>
            <person name="Zwiers L.-H."/>
            <person name="Turgeon B."/>
            <person name="Goodwin S."/>
            <person name="Spatafora J."/>
            <person name="Crous P."/>
            <person name="Grigoriev I."/>
        </authorList>
    </citation>
    <scope>NUCLEOTIDE SEQUENCE</scope>
    <source>
        <strain evidence="11">CBS 379.55</strain>
    </source>
</reference>
<dbReference type="Pfam" id="PF01798">
    <property type="entry name" value="Nop"/>
    <property type="match status" value="1"/>
</dbReference>
<dbReference type="SMART" id="SM00931">
    <property type="entry name" value="NOSIC"/>
    <property type="match status" value="1"/>
</dbReference>
<feature type="domain" description="Nop" evidence="10">
    <location>
        <begin position="254"/>
        <end position="372"/>
    </location>
</feature>
<keyword evidence="5" id="KW-0694">RNA-binding</keyword>
<dbReference type="Proteomes" id="UP000800097">
    <property type="component" value="Unassembled WGS sequence"/>
</dbReference>
<dbReference type="PANTHER" id="PTHR13904:SF0">
    <property type="entry name" value="U4_U6 SMALL NUCLEAR RIBONUCLEOPROTEIN PRP31"/>
    <property type="match status" value="1"/>
</dbReference>
<evidence type="ECO:0000256" key="1">
    <source>
        <dbReference type="ARBA" id="ARBA00004123"/>
    </source>
</evidence>
<dbReference type="FunFam" id="1.10.287.4070:FF:000003">
    <property type="entry name" value="U4/U6 small nuclear ribonucleoprotein PRP31"/>
    <property type="match status" value="1"/>
</dbReference>
<feature type="region of interest" description="Disordered" evidence="9">
    <location>
        <begin position="369"/>
        <end position="406"/>
    </location>
</feature>
<evidence type="ECO:0000256" key="9">
    <source>
        <dbReference type="SAM" id="MobiDB-lite"/>
    </source>
</evidence>
<evidence type="ECO:0000256" key="5">
    <source>
        <dbReference type="ARBA" id="ARBA00022884"/>
    </source>
</evidence>
<dbReference type="InterPro" id="IPR002687">
    <property type="entry name" value="Nop_dom"/>
</dbReference>
<dbReference type="InterPro" id="IPR012976">
    <property type="entry name" value="NOSIC"/>
</dbReference>
<gene>
    <name evidence="11" type="ORF">EI97DRAFT_430528</name>
</gene>
<organism evidence="11 12">
    <name type="scientific">Westerdykella ornata</name>
    <dbReference type="NCBI Taxonomy" id="318751"/>
    <lineage>
        <taxon>Eukaryota</taxon>
        <taxon>Fungi</taxon>
        <taxon>Dikarya</taxon>
        <taxon>Ascomycota</taxon>
        <taxon>Pezizomycotina</taxon>
        <taxon>Dothideomycetes</taxon>
        <taxon>Pleosporomycetidae</taxon>
        <taxon>Pleosporales</taxon>
        <taxon>Sporormiaceae</taxon>
        <taxon>Westerdykella</taxon>
    </lineage>
</organism>
<keyword evidence="12" id="KW-1185">Reference proteome</keyword>
<dbReference type="InterPro" id="IPR036070">
    <property type="entry name" value="Nop_dom_sf"/>
</dbReference>
<feature type="region of interest" description="Disordered" evidence="9">
    <location>
        <begin position="1"/>
        <end position="80"/>
    </location>
</feature>
<feature type="compositionally biased region" description="Basic residues" evidence="9">
    <location>
        <begin position="390"/>
        <end position="400"/>
    </location>
</feature>
<dbReference type="OrthoDB" id="4771285at2759"/>
<dbReference type="InterPro" id="IPR019175">
    <property type="entry name" value="Prp31_C"/>
</dbReference>
<dbReference type="AlphaFoldDB" id="A0A6A6JS61"/>
<dbReference type="Gene3D" id="1.10.287.4070">
    <property type="match status" value="1"/>
</dbReference>
<dbReference type="GO" id="GO:0000244">
    <property type="term" value="P:spliceosomal tri-snRNP complex assembly"/>
    <property type="evidence" value="ECO:0007669"/>
    <property type="project" value="InterPro"/>
</dbReference>
<protein>
    <submittedName>
        <fullName evidence="11">Nop domain-containing protein</fullName>
    </submittedName>
</protein>
<evidence type="ECO:0000256" key="3">
    <source>
        <dbReference type="ARBA" id="ARBA00022664"/>
    </source>
</evidence>
<evidence type="ECO:0000256" key="4">
    <source>
        <dbReference type="ARBA" id="ARBA00022728"/>
    </source>
</evidence>
<dbReference type="GO" id="GO:0071011">
    <property type="term" value="C:precatalytic spliceosome"/>
    <property type="evidence" value="ECO:0007669"/>
    <property type="project" value="TreeGrafter"/>
</dbReference>
<dbReference type="Gene3D" id="1.10.246.90">
    <property type="entry name" value="Nop domain"/>
    <property type="match status" value="1"/>
</dbReference>
<evidence type="ECO:0000313" key="11">
    <source>
        <dbReference type="EMBL" id="KAF2279461.1"/>
    </source>
</evidence>
<evidence type="ECO:0000256" key="2">
    <source>
        <dbReference type="ARBA" id="ARBA00005572"/>
    </source>
</evidence>
<dbReference type="GO" id="GO:0003723">
    <property type="term" value="F:RNA binding"/>
    <property type="evidence" value="ECO:0007669"/>
    <property type="project" value="UniProtKB-KW"/>
</dbReference>
<dbReference type="InterPro" id="IPR042239">
    <property type="entry name" value="Nop_C"/>
</dbReference>
<dbReference type="FunFam" id="1.10.246.90:FF:000002">
    <property type="entry name" value="U4/U6 small nuclear ribonucleoprotein Prp31"/>
    <property type="match status" value="1"/>
</dbReference>
<keyword evidence="8" id="KW-0687">Ribonucleoprotein</keyword>
<evidence type="ECO:0000259" key="10">
    <source>
        <dbReference type="PROSITE" id="PS51358"/>
    </source>
</evidence>
<dbReference type="GO" id="GO:0005687">
    <property type="term" value="C:U4 snRNP"/>
    <property type="evidence" value="ECO:0007669"/>
    <property type="project" value="TreeGrafter"/>
</dbReference>
<dbReference type="RefSeq" id="XP_033657000.1">
    <property type="nucleotide sequence ID" value="XM_033797717.1"/>
</dbReference>
<evidence type="ECO:0000256" key="7">
    <source>
        <dbReference type="ARBA" id="ARBA00023242"/>
    </source>
</evidence>
<keyword evidence="3" id="KW-0507">mRNA processing</keyword>
<dbReference type="PANTHER" id="PTHR13904">
    <property type="entry name" value="PRE-MRNA SPLICING FACTOR PRP31"/>
    <property type="match status" value="1"/>
</dbReference>
<proteinExistence type="inferred from homology"/>
<feature type="compositionally biased region" description="Basic and acidic residues" evidence="9">
    <location>
        <begin position="69"/>
        <end position="78"/>
    </location>
</feature>
<keyword evidence="4" id="KW-0747">Spliceosome</keyword>
<dbReference type="InterPro" id="IPR027105">
    <property type="entry name" value="Prp31"/>
</dbReference>
<dbReference type="EMBL" id="ML986486">
    <property type="protein sequence ID" value="KAF2279461.1"/>
    <property type="molecule type" value="Genomic_DNA"/>
</dbReference>
<evidence type="ECO:0000256" key="8">
    <source>
        <dbReference type="ARBA" id="ARBA00023274"/>
    </source>
</evidence>
<comment type="subcellular location">
    <subcellularLocation>
        <location evidence="1">Nucleus</location>
    </subcellularLocation>
</comment>
<dbReference type="PROSITE" id="PS51358">
    <property type="entry name" value="NOP"/>
    <property type="match status" value="1"/>
</dbReference>